<feature type="transmembrane region" description="Helical" evidence="2">
    <location>
        <begin position="271"/>
        <end position="292"/>
    </location>
</feature>
<reference evidence="3" key="1">
    <citation type="journal article" date="2020" name="Nature">
        <title>Giant virus diversity and host interactions through global metagenomics.</title>
        <authorList>
            <person name="Schulz F."/>
            <person name="Roux S."/>
            <person name="Paez-Espino D."/>
            <person name="Jungbluth S."/>
            <person name="Walsh D.A."/>
            <person name="Denef V.J."/>
            <person name="McMahon K.D."/>
            <person name="Konstantinidis K.T."/>
            <person name="Eloe-Fadrosh E.A."/>
            <person name="Kyrpides N.C."/>
            <person name="Woyke T."/>
        </authorList>
    </citation>
    <scope>NUCLEOTIDE SEQUENCE</scope>
    <source>
        <strain evidence="3">GVMAG-M-3300023174-131</strain>
    </source>
</reference>
<organism evidence="3">
    <name type="scientific">viral metagenome</name>
    <dbReference type="NCBI Taxonomy" id="1070528"/>
    <lineage>
        <taxon>unclassified sequences</taxon>
        <taxon>metagenomes</taxon>
        <taxon>organismal metagenomes</taxon>
    </lineage>
</organism>
<accession>A0A6C0DBI7</accession>
<name>A0A6C0DBI7_9ZZZZ</name>
<protein>
    <submittedName>
        <fullName evidence="3">Uncharacterized protein</fullName>
    </submittedName>
</protein>
<dbReference type="EMBL" id="MN739574">
    <property type="protein sequence ID" value="QHT13524.1"/>
    <property type="molecule type" value="Genomic_DNA"/>
</dbReference>
<feature type="coiled-coil region" evidence="1">
    <location>
        <begin position="218"/>
        <end position="245"/>
    </location>
</feature>
<sequence>MLTDIIKLKQPIVNGTNTLNILIHVTILFTILTLFFTHYVRFVAADAINGEISHIIEEVVHKSEGKKNELKNNIISGTSIFKEGFNNHEYVFEKNNLEDMARNISNIKQVNNIINSTKQINNTIDSAKELIDNIKTPNDNISQIYDTINSANELKNNITQIVNTANEIDIKQIVNKANEVKNNINVKEIVDKVNELKSNVNIKQIVDKANELKDNVNIKQINNTINNAKQLNDTINEAKDKITNNFSYDYYVKLFSKEDDKRAKINDQILFYMKMTNILIVIMLILFTYYLLKTKNVSLEEVKYLLFENVLTFIFIGVIEYFFFTRVALNFIPAPPSLIAKSFITALNKDLN</sequence>
<keyword evidence="2" id="KW-1133">Transmembrane helix</keyword>
<keyword evidence="2" id="KW-0812">Transmembrane</keyword>
<proteinExistence type="predicted"/>
<feature type="transmembrane region" description="Helical" evidence="2">
    <location>
        <begin position="304"/>
        <end position="324"/>
    </location>
</feature>
<feature type="transmembrane region" description="Helical" evidence="2">
    <location>
        <begin position="21"/>
        <end position="40"/>
    </location>
</feature>
<evidence type="ECO:0000256" key="1">
    <source>
        <dbReference type="SAM" id="Coils"/>
    </source>
</evidence>
<evidence type="ECO:0000313" key="3">
    <source>
        <dbReference type="EMBL" id="QHT13524.1"/>
    </source>
</evidence>
<evidence type="ECO:0000256" key="2">
    <source>
        <dbReference type="SAM" id="Phobius"/>
    </source>
</evidence>
<dbReference type="AlphaFoldDB" id="A0A6C0DBI7"/>
<keyword evidence="2" id="KW-0472">Membrane</keyword>
<keyword evidence="1" id="KW-0175">Coiled coil</keyword>